<organism evidence="2 3">
    <name type="scientific">Hymenobacter crusticola</name>
    <dbReference type="NCBI Taxonomy" id="1770526"/>
    <lineage>
        <taxon>Bacteria</taxon>
        <taxon>Pseudomonadati</taxon>
        <taxon>Bacteroidota</taxon>
        <taxon>Cytophagia</taxon>
        <taxon>Cytophagales</taxon>
        <taxon>Hymenobacteraceae</taxon>
        <taxon>Hymenobacter</taxon>
    </lineage>
</organism>
<keyword evidence="3" id="KW-1185">Reference proteome</keyword>
<keyword evidence="1" id="KW-0472">Membrane</keyword>
<evidence type="ECO:0000256" key="1">
    <source>
        <dbReference type="SAM" id="Phobius"/>
    </source>
</evidence>
<evidence type="ECO:0000313" key="3">
    <source>
        <dbReference type="Proteomes" id="UP000194873"/>
    </source>
</evidence>
<dbReference type="AlphaFoldDB" id="A0A243WFX7"/>
<comment type="caution">
    <text evidence="2">The sequence shown here is derived from an EMBL/GenBank/DDBJ whole genome shotgun (WGS) entry which is preliminary data.</text>
</comment>
<protein>
    <submittedName>
        <fullName evidence="2">Uncharacterized protein</fullName>
    </submittedName>
</protein>
<evidence type="ECO:0000313" key="2">
    <source>
        <dbReference type="EMBL" id="OUJ74676.1"/>
    </source>
</evidence>
<proteinExistence type="predicted"/>
<keyword evidence="1" id="KW-0812">Transmembrane</keyword>
<accession>A0A243WFX7</accession>
<name>A0A243WFX7_9BACT</name>
<keyword evidence="1" id="KW-1133">Transmembrane helix</keyword>
<dbReference type="Proteomes" id="UP000194873">
    <property type="component" value="Unassembled WGS sequence"/>
</dbReference>
<dbReference type="EMBL" id="MTSE01000003">
    <property type="protein sequence ID" value="OUJ74676.1"/>
    <property type="molecule type" value="Genomic_DNA"/>
</dbReference>
<gene>
    <name evidence="2" type="ORF">BXP70_07885</name>
</gene>
<dbReference type="RefSeq" id="WP_086593478.1">
    <property type="nucleotide sequence ID" value="NZ_MTSE01000003.1"/>
</dbReference>
<reference evidence="2 3" key="1">
    <citation type="submission" date="2017-01" db="EMBL/GenBank/DDBJ databases">
        <title>A new Hymenobacter.</title>
        <authorList>
            <person name="Liang Y."/>
            <person name="Feng F."/>
        </authorList>
    </citation>
    <scope>NUCLEOTIDE SEQUENCE [LARGE SCALE GENOMIC DNA]</scope>
    <source>
        <strain evidence="2">MIMBbqt21</strain>
    </source>
</reference>
<sequence>MFSAASFLLVVRRLLLVGVRLAFLQVVSLNWQSEPVLTCSPYAAKLQRQLTFVTWVFWGLTAIFALIITFLPAT</sequence>
<feature type="transmembrane region" description="Helical" evidence="1">
    <location>
        <begin position="52"/>
        <end position="73"/>
    </location>
</feature>